<dbReference type="CDD" id="cd04730">
    <property type="entry name" value="NPD_like"/>
    <property type="match status" value="1"/>
</dbReference>
<dbReference type="RefSeq" id="WP_035616607.1">
    <property type="nucleotide sequence ID" value="NZ_ARYK01000004.1"/>
</dbReference>
<dbReference type="Gene3D" id="3.20.20.70">
    <property type="entry name" value="Aldolase class I"/>
    <property type="match status" value="1"/>
</dbReference>
<dbReference type="PANTHER" id="PTHR32332:SF20">
    <property type="entry name" value="2-NITROPROPANE DIOXYGENASE-LIKE PROTEIN"/>
    <property type="match status" value="1"/>
</dbReference>
<dbReference type="Pfam" id="PF03060">
    <property type="entry name" value="NMO"/>
    <property type="match status" value="2"/>
</dbReference>
<dbReference type="PATRIC" id="fig|1280950.3.peg.2024"/>
<evidence type="ECO:0000256" key="3">
    <source>
        <dbReference type="ARBA" id="ARBA00023002"/>
    </source>
</evidence>
<evidence type="ECO:0000256" key="2">
    <source>
        <dbReference type="ARBA" id="ARBA00022643"/>
    </source>
</evidence>
<dbReference type="SUPFAM" id="SSF51412">
    <property type="entry name" value="Inosine monophosphate dehydrogenase (IMPDH)"/>
    <property type="match status" value="1"/>
</dbReference>
<protein>
    <submittedName>
        <fullName evidence="4">Trans-2-enoyl-ACP reductase II</fullName>
    </submittedName>
</protein>
<dbReference type="STRING" id="1280950.HJO_10124"/>
<comment type="caution">
    <text evidence="4">The sequence shown here is derived from an EMBL/GenBank/DDBJ whole genome shotgun (WGS) entry which is preliminary data.</text>
</comment>
<dbReference type="EMBL" id="ARYK01000004">
    <property type="protein sequence ID" value="KCZ92384.1"/>
    <property type="molecule type" value="Genomic_DNA"/>
</dbReference>
<gene>
    <name evidence="4" type="ORF">HJO_10124</name>
</gene>
<dbReference type="PANTHER" id="PTHR32332">
    <property type="entry name" value="2-NITROPROPANE DIOXYGENASE"/>
    <property type="match status" value="1"/>
</dbReference>
<keyword evidence="3" id="KW-0560">Oxidoreductase</keyword>
<dbReference type="AlphaFoldDB" id="A0A059FP20"/>
<reference evidence="4 5" key="1">
    <citation type="journal article" date="2014" name="Antonie Van Leeuwenhoek">
        <title>Hyphomonas beringensis sp. nov. and Hyphomonas chukchiensis sp. nov., isolated from surface seawater of the Bering Sea and Chukchi Sea.</title>
        <authorList>
            <person name="Li C."/>
            <person name="Lai Q."/>
            <person name="Li G."/>
            <person name="Dong C."/>
            <person name="Wang J."/>
            <person name="Liao Y."/>
            <person name="Shao Z."/>
        </authorList>
    </citation>
    <scope>NUCLEOTIDE SEQUENCE [LARGE SCALE GENOMIC DNA]</scope>
    <source>
        <strain evidence="4 5">MHS-2</strain>
    </source>
</reference>
<sequence>MAAKPVKTRITDMLGIEKPIIQAAMGWIARSHLSSAVSNAGGMGIIETSSGELDAVREEILKMRDLTDKPFGVNVAQAFVRDPNIIDFIIDQGVKFVTTSAGDPMKYTATLKGAGLTVFHVVPSLQGALRAIEAGVDGLIVEGGEGGGFKNPKDVASMVLIPLVCEQVNVPVVAAGGITDGRTMAAAFALGAEGVLMGTRILSSAESPVHQNWKDAIVDAEATDTVFLNRSGPGPALRALRTERTTRLETEGSPNIFGEFAGTQDVYFGGNLEAGIALTGQVAGRIHDVKPVAQIFEETIAEYHETLARLCR</sequence>
<dbReference type="OrthoDB" id="9778912at2"/>
<dbReference type="InterPro" id="IPR004136">
    <property type="entry name" value="NMO"/>
</dbReference>
<dbReference type="InterPro" id="IPR013785">
    <property type="entry name" value="Aldolase_TIM"/>
</dbReference>
<evidence type="ECO:0000256" key="1">
    <source>
        <dbReference type="ARBA" id="ARBA00022630"/>
    </source>
</evidence>
<keyword evidence="1" id="KW-0285">Flavoprotein</keyword>
<evidence type="ECO:0000313" key="4">
    <source>
        <dbReference type="EMBL" id="KCZ92384.1"/>
    </source>
</evidence>
<dbReference type="Proteomes" id="UP000025171">
    <property type="component" value="Unassembled WGS sequence"/>
</dbReference>
<organism evidence="4 5">
    <name type="scientific">Hyphomonas johnsonii MHS-2</name>
    <dbReference type="NCBI Taxonomy" id="1280950"/>
    <lineage>
        <taxon>Bacteria</taxon>
        <taxon>Pseudomonadati</taxon>
        <taxon>Pseudomonadota</taxon>
        <taxon>Alphaproteobacteria</taxon>
        <taxon>Hyphomonadales</taxon>
        <taxon>Hyphomonadaceae</taxon>
        <taxon>Hyphomonas</taxon>
    </lineage>
</organism>
<accession>A0A059FP20</accession>
<proteinExistence type="predicted"/>
<evidence type="ECO:0000313" key="5">
    <source>
        <dbReference type="Proteomes" id="UP000025171"/>
    </source>
</evidence>
<name>A0A059FP20_9PROT</name>
<dbReference type="GO" id="GO:0018580">
    <property type="term" value="F:nitronate monooxygenase activity"/>
    <property type="evidence" value="ECO:0007669"/>
    <property type="project" value="InterPro"/>
</dbReference>
<keyword evidence="5" id="KW-1185">Reference proteome</keyword>
<keyword evidence="2" id="KW-0288">FMN</keyword>
<dbReference type="eggNOG" id="COG2070">
    <property type="taxonomic scope" value="Bacteria"/>
</dbReference>